<dbReference type="PANTHER" id="PTHR43685">
    <property type="entry name" value="GLYCOSYLTRANSFERASE"/>
    <property type="match status" value="1"/>
</dbReference>
<protein>
    <submittedName>
        <fullName evidence="3">Glycosyltransferase involved in cell wall bisynthesis</fullName>
    </submittedName>
</protein>
<dbReference type="PANTHER" id="PTHR43685:SF3">
    <property type="entry name" value="SLR2126 PROTEIN"/>
    <property type="match status" value="1"/>
</dbReference>
<dbReference type="Pfam" id="PF08757">
    <property type="entry name" value="CotH"/>
    <property type="match status" value="1"/>
</dbReference>
<evidence type="ECO:0000259" key="2">
    <source>
        <dbReference type="Pfam" id="PF00535"/>
    </source>
</evidence>
<keyword evidence="3" id="KW-0808">Transferase</keyword>
<evidence type="ECO:0000256" key="1">
    <source>
        <dbReference type="SAM" id="Coils"/>
    </source>
</evidence>
<dbReference type="InterPro" id="IPR001173">
    <property type="entry name" value="Glyco_trans_2-like"/>
</dbReference>
<dbReference type="InterPro" id="IPR029044">
    <property type="entry name" value="Nucleotide-diphossugar_trans"/>
</dbReference>
<evidence type="ECO:0000313" key="4">
    <source>
        <dbReference type="Proteomes" id="UP000198779"/>
    </source>
</evidence>
<dbReference type="CDD" id="cd00761">
    <property type="entry name" value="Glyco_tranf_GTA_type"/>
    <property type="match status" value="1"/>
</dbReference>
<accession>A0A1G7ZIY9</accession>
<dbReference type="RefSeq" id="WP_091818735.1">
    <property type="nucleotide sequence ID" value="NZ_FNCQ01000016.1"/>
</dbReference>
<keyword evidence="4" id="KW-1185">Reference proteome</keyword>
<dbReference type="SUPFAM" id="SSF53448">
    <property type="entry name" value="Nucleotide-diphospho-sugar transferases"/>
    <property type="match status" value="1"/>
</dbReference>
<dbReference type="STRING" id="645274.SAMN04487901_11627"/>
<keyword evidence="1" id="KW-0175">Coiled coil</keyword>
<dbReference type="GO" id="GO:0016740">
    <property type="term" value="F:transferase activity"/>
    <property type="evidence" value="ECO:0007669"/>
    <property type="project" value="UniProtKB-KW"/>
</dbReference>
<evidence type="ECO:0000313" key="3">
    <source>
        <dbReference type="EMBL" id="SDH08658.1"/>
    </source>
</evidence>
<reference evidence="4" key="1">
    <citation type="submission" date="2016-10" db="EMBL/GenBank/DDBJ databases">
        <authorList>
            <person name="Varghese N."/>
            <person name="Submissions S."/>
        </authorList>
    </citation>
    <scope>NUCLEOTIDE SEQUENCE [LARGE SCALE GENOMIC DNA]</scope>
    <source>
        <strain evidence="4">BP1-148</strain>
    </source>
</reference>
<dbReference type="Gene3D" id="3.90.550.10">
    <property type="entry name" value="Spore Coat Polysaccharide Biosynthesis Protein SpsA, Chain A"/>
    <property type="match status" value="1"/>
</dbReference>
<sequence length="884" mass="102949">MKQELSILIPIYNSDCTSQVAALSRQAEAIEGLKYEIIVADDGSDRMDDGRWMMDDGQLSAFPHVRFIRREQNVGRAAIRNFLCNEAQYAWLLFMDGDMTIPSDDFVRRWLDADVEQVGYGGYIIGRGEETNLRYLYERQCEAMHTAEERRKRPFMHFHTCNFLISKPLMQQYPFDERFHHYGYEDVLFGKRLRQAGIRIVHPDNPAGFFDYEDNAHFVSKTEEGLRTLKEFRSDLRGYSQMLTFVDGIHISAVKSVIRLWHRLFGTWERRNLCSEKPSLRLFKLYKLGYFLTLTKLLLLLILSTPIAAQTPFITAITERGYDENVQDLSDSMTIKIDEPTLAFVNLTGFSKLPTKKTDVQKGYLEMYDGNGHYFRKPVTLNGQGDYTMRYPKKNFSCHFTDATWNEDGAPDLKFGDWVKQDGFHLKAFYTDYIRGLGEAAYKLFSQMIADRPPYWERGGYYESSKARCFPDGFPCIVYVKGDFYGIYAWQLKKHRKNMNQKKKRASHIHLDGNLNDQYLFKGTISWNRFEVRTPKTLYTIQGEVYDGNSPKELIDENSPLYIVDDEPDSIRKAKELSAEVKQHIQELSQYRSVLTDIEAQEASIEQMRQEIEQRFDTDALIDYAVHYYFTRNGDGSLKNWQWFTYDGHRWMVTPYDLDQTFGVGLYGNIEPPYRPVEKLTSGPFYWINKYYADDIADRYITLRENGVFDYDNVVAIIDDWRARIGEAFYAAEEERWPLSPCYSDAVCNSGWETVPLDDPEYYLSGQGSYKATKEYHTGDVCWLEGRLWRATTTITGVKPFITNANKDSEERIHNWVKGRIEFLDTYFAYTPDAIEDIIIAESPKDKRLAGIYTLAGIKISTPLTGKTYIFRYSNGTSRKVHIQ</sequence>
<dbReference type="Proteomes" id="UP000198779">
    <property type="component" value="Unassembled WGS sequence"/>
</dbReference>
<proteinExistence type="predicted"/>
<dbReference type="AlphaFoldDB" id="A0A1G7ZIY9"/>
<organism evidence="3 4">
    <name type="scientific">Prevotella communis</name>
    <dbReference type="NCBI Taxonomy" id="2913614"/>
    <lineage>
        <taxon>Bacteria</taxon>
        <taxon>Pseudomonadati</taxon>
        <taxon>Bacteroidota</taxon>
        <taxon>Bacteroidia</taxon>
        <taxon>Bacteroidales</taxon>
        <taxon>Prevotellaceae</taxon>
        <taxon>Prevotella</taxon>
    </lineage>
</organism>
<dbReference type="InterPro" id="IPR050834">
    <property type="entry name" value="Glycosyltransf_2"/>
</dbReference>
<dbReference type="Pfam" id="PF00535">
    <property type="entry name" value="Glycos_transf_2"/>
    <property type="match status" value="1"/>
</dbReference>
<gene>
    <name evidence="3" type="ORF">SAMN04487901_11627</name>
</gene>
<name>A0A1G7ZIY9_9BACT</name>
<feature type="domain" description="Glycosyltransferase 2-like" evidence="2">
    <location>
        <begin position="6"/>
        <end position="157"/>
    </location>
</feature>
<dbReference type="EMBL" id="FNCQ01000016">
    <property type="protein sequence ID" value="SDH08658.1"/>
    <property type="molecule type" value="Genomic_DNA"/>
</dbReference>
<feature type="coiled-coil region" evidence="1">
    <location>
        <begin position="574"/>
        <end position="618"/>
    </location>
</feature>
<dbReference type="InterPro" id="IPR014867">
    <property type="entry name" value="Spore_coat_CotH_CotH2/3/7"/>
</dbReference>